<dbReference type="PROSITE" id="PS01124">
    <property type="entry name" value="HTH_ARAC_FAMILY_2"/>
    <property type="match status" value="1"/>
</dbReference>
<organism evidence="5 6">
    <name type="scientific">Paenibacillus hodogayensis</name>
    <dbReference type="NCBI Taxonomy" id="279208"/>
    <lineage>
        <taxon>Bacteria</taxon>
        <taxon>Bacillati</taxon>
        <taxon>Bacillota</taxon>
        <taxon>Bacilli</taxon>
        <taxon>Bacillales</taxon>
        <taxon>Paenibacillaceae</taxon>
        <taxon>Paenibacillus</taxon>
    </lineage>
</organism>
<proteinExistence type="predicted"/>
<dbReference type="InterPro" id="IPR009057">
    <property type="entry name" value="Homeodomain-like_sf"/>
</dbReference>
<evidence type="ECO:0000313" key="5">
    <source>
        <dbReference type="EMBL" id="MFB9751005.1"/>
    </source>
</evidence>
<reference evidence="5 6" key="1">
    <citation type="submission" date="2024-09" db="EMBL/GenBank/DDBJ databases">
        <authorList>
            <person name="Sun Q."/>
            <person name="Mori K."/>
        </authorList>
    </citation>
    <scope>NUCLEOTIDE SEQUENCE [LARGE SCALE GENOMIC DNA]</scope>
    <source>
        <strain evidence="5 6">JCM 12520</strain>
    </source>
</reference>
<dbReference type="InterPro" id="IPR018060">
    <property type="entry name" value="HTH_AraC"/>
</dbReference>
<dbReference type="InterPro" id="IPR018062">
    <property type="entry name" value="HTH_AraC-typ_CS"/>
</dbReference>
<sequence length="300" mass="34090">MIDAKLTPTGNFCFLLLNGIGMSSIPAHIHSMGIEEQTSTAYDHNGFKRAIPDNLFVFQYTLSGHGAIRLGEHTFEVKQGQAFFVKLPSDHRYYLPQDSGYWKFLFIVLGGTAAEECWSQVTRRHGELLTLPAESLPIRTFLNLYAQAGSNPIADLYRCSELAYRFLMACSRHFLVLGAEEETWPESIRKTVALMRENYAELGVLDELAAYSGLSKYHFLRLFHRTTGLTTGQYVTQIRMQRAIQLLLDTKQTVEQIAQSIGYANGNYFCKVFRKTIGLSPQQFRSNRFASPSDRVTFLR</sequence>
<feature type="domain" description="HTH araC/xylS-type" evidence="4">
    <location>
        <begin position="189"/>
        <end position="287"/>
    </location>
</feature>
<dbReference type="Gene3D" id="1.10.10.60">
    <property type="entry name" value="Homeodomain-like"/>
    <property type="match status" value="2"/>
</dbReference>
<evidence type="ECO:0000259" key="4">
    <source>
        <dbReference type="PROSITE" id="PS01124"/>
    </source>
</evidence>
<dbReference type="PANTHER" id="PTHR43280:SF28">
    <property type="entry name" value="HTH-TYPE TRANSCRIPTIONAL ACTIVATOR RHAS"/>
    <property type="match status" value="1"/>
</dbReference>
<evidence type="ECO:0000256" key="2">
    <source>
        <dbReference type="ARBA" id="ARBA00023125"/>
    </source>
</evidence>
<keyword evidence="6" id="KW-1185">Reference proteome</keyword>
<dbReference type="SUPFAM" id="SSF46689">
    <property type="entry name" value="Homeodomain-like"/>
    <property type="match status" value="2"/>
</dbReference>
<name>A0ABV5VRV3_9BACL</name>
<dbReference type="SUPFAM" id="SSF51215">
    <property type="entry name" value="Regulatory protein AraC"/>
    <property type="match status" value="1"/>
</dbReference>
<dbReference type="Pfam" id="PF12833">
    <property type="entry name" value="HTH_18"/>
    <property type="match status" value="1"/>
</dbReference>
<dbReference type="PROSITE" id="PS00041">
    <property type="entry name" value="HTH_ARAC_FAMILY_1"/>
    <property type="match status" value="1"/>
</dbReference>
<evidence type="ECO:0000256" key="3">
    <source>
        <dbReference type="ARBA" id="ARBA00023163"/>
    </source>
</evidence>
<dbReference type="PRINTS" id="PR00032">
    <property type="entry name" value="HTHARAC"/>
</dbReference>
<accession>A0ABV5VRV3</accession>
<dbReference type="InterPro" id="IPR037923">
    <property type="entry name" value="HTH-like"/>
</dbReference>
<keyword evidence="2" id="KW-0238">DNA-binding</keyword>
<dbReference type="InterPro" id="IPR020449">
    <property type="entry name" value="Tscrpt_reg_AraC-type_HTH"/>
</dbReference>
<evidence type="ECO:0000313" key="6">
    <source>
        <dbReference type="Proteomes" id="UP001589619"/>
    </source>
</evidence>
<evidence type="ECO:0000256" key="1">
    <source>
        <dbReference type="ARBA" id="ARBA00023015"/>
    </source>
</evidence>
<dbReference type="Gene3D" id="2.60.120.280">
    <property type="entry name" value="Regulatory protein AraC"/>
    <property type="match status" value="1"/>
</dbReference>
<dbReference type="EMBL" id="JBHMAG010000004">
    <property type="protein sequence ID" value="MFB9751005.1"/>
    <property type="molecule type" value="Genomic_DNA"/>
</dbReference>
<dbReference type="InterPro" id="IPR003313">
    <property type="entry name" value="AraC-bd"/>
</dbReference>
<dbReference type="Proteomes" id="UP001589619">
    <property type="component" value="Unassembled WGS sequence"/>
</dbReference>
<dbReference type="PANTHER" id="PTHR43280">
    <property type="entry name" value="ARAC-FAMILY TRANSCRIPTIONAL REGULATOR"/>
    <property type="match status" value="1"/>
</dbReference>
<keyword evidence="1" id="KW-0805">Transcription regulation</keyword>
<keyword evidence="3" id="KW-0804">Transcription</keyword>
<comment type="caution">
    <text evidence="5">The sequence shown here is derived from an EMBL/GenBank/DDBJ whole genome shotgun (WGS) entry which is preliminary data.</text>
</comment>
<dbReference type="Pfam" id="PF02311">
    <property type="entry name" value="AraC_binding"/>
    <property type="match status" value="1"/>
</dbReference>
<dbReference type="SMART" id="SM00342">
    <property type="entry name" value="HTH_ARAC"/>
    <property type="match status" value="1"/>
</dbReference>
<protein>
    <submittedName>
        <fullName evidence="5">AraC family transcriptional regulator</fullName>
    </submittedName>
</protein>
<dbReference type="RefSeq" id="WP_344905628.1">
    <property type="nucleotide sequence ID" value="NZ_BAAAYO010000002.1"/>
</dbReference>
<gene>
    <name evidence="5" type="ORF">ACFFNY_05390</name>
</gene>